<comment type="caution">
    <text evidence="1">The sequence shown here is derived from an EMBL/GenBank/DDBJ whole genome shotgun (WGS) entry which is preliminary data.</text>
</comment>
<dbReference type="Gene3D" id="3.40.50.1000">
    <property type="entry name" value="HAD superfamily/HAD-like"/>
    <property type="match status" value="1"/>
</dbReference>
<dbReference type="Proteomes" id="UP000037460">
    <property type="component" value="Unassembled WGS sequence"/>
</dbReference>
<gene>
    <name evidence="1" type="ORF">Ctob_009774</name>
</gene>
<evidence type="ECO:0000313" key="2">
    <source>
        <dbReference type="Proteomes" id="UP000037460"/>
    </source>
</evidence>
<organism evidence="1 2">
    <name type="scientific">Chrysochromulina tobinii</name>
    <dbReference type="NCBI Taxonomy" id="1460289"/>
    <lineage>
        <taxon>Eukaryota</taxon>
        <taxon>Haptista</taxon>
        <taxon>Haptophyta</taxon>
        <taxon>Prymnesiophyceae</taxon>
        <taxon>Prymnesiales</taxon>
        <taxon>Chrysochromulinaceae</taxon>
        <taxon>Chrysochromulina</taxon>
    </lineage>
</organism>
<name>A0A0M0JQU7_9EUKA</name>
<dbReference type="EMBL" id="JWZX01002536">
    <property type="protein sequence ID" value="KOO28633.1"/>
    <property type="molecule type" value="Genomic_DNA"/>
</dbReference>
<dbReference type="InterPro" id="IPR023214">
    <property type="entry name" value="HAD_sf"/>
</dbReference>
<keyword evidence="2" id="KW-1185">Reference proteome</keyword>
<accession>A0A0M0JQU7</accession>
<protein>
    <submittedName>
        <fullName evidence="1">Uncharacterized protein</fullName>
    </submittedName>
</protein>
<sequence length="238" mass="25516">MLAALHEDNVGCSVVSFNTKVTIERALSAIDLLKFFKRELIFGRDIIDWPAIQWRKSTVIAQRIILPSSLSESDVCFADDDPNNILDVASVLPGVCAIHVPRVQQTTPFVASVAKPKGGMQRVHVDRVLRWAAEASASGASAANPKEMSKGHHVNGRTVPPIVSAFLGAVSEEEDGIPEPPPPPERSRLTGGPCECFVPKRPSGPLANRCNTCGEHIEIHTNSIHGPIINGSVVVVTG</sequence>
<proteinExistence type="predicted"/>
<reference evidence="2" key="1">
    <citation type="journal article" date="2015" name="PLoS Genet.">
        <title>Genome Sequence and Transcriptome Analyses of Chrysochromulina tobin: Metabolic Tools for Enhanced Algal Fitness in the Prominent Order Prymnesiales (Haptophyceae).</title>
        <authorList>
            <person name="Hovde B.T."/>
            <person name="Deodato C.R."/>
            <person name="Hunsperger H.M."/>
            <person name="Ryken S.A."/>
            <person name="Yost W."/>
            <person name="Jha R.K."/>
            <person name="Patterson J."/>
            <person name="Monnat R.J. Jr."/>
            <person name="Barlow S.B."/>
            <person name="Starkenburg S.R."/>
            <person name="Cattolico R.A."/>
        </authorList>
    </citation>
    <scope>NUCLEOTIDE SEQUENCE</scope>
    <source>
        <strain evidence="2">CCMP291</strain>
    </source>
</reference>
<evidence type="ECO:0000313" key="1">
    <source>
        <dbReference type="EMBL" id="KOO28633.1"/>
    </source>
</evidence>
<dbReference type="AlphaFoldDB" id="A0A0M0JQU7"/>